<feature type="non-terminal residue" evidence="1">
    <location>
        <position position="68"/>
    </location>
</feature>
<dbReference type="EMBL" id="JAEAOA010001191">
    <property type="protein sequence ID" value="KAK3600864.1"/>
    <property type="molecule type" value="Genomic_DNA"/>
</dbReference>
<reference evidence="1" key="2">
    <citation type="journal article" date="2021" name="Genome Biol. Evol.">
        <title>Developing a high-quality reference genome for a parasitic bivalve with doubly uniparental inheritance (Bivalvia: Unionida).</title>
        <authorList>
            <person name="Smith C.H."/>
        </authorList>
    </citation>
    <scope>NUCLEOTIDE SEQUENCE</scope>
    <source>
        <strain evidence="1">CHS0354</strain>
        <tissue evidence="1">Mantle</tissue>
    </source>
</reference>
<reference evidence="1" key="1">
    <citation type="journal article" date="2021" name="Genome Biol. Evol.">
        <title>A High-Quality Reference Genome for a Parasitic Bivalve with Doubly Uniparental Inheritance (Bivalvia: Unionida).</title>
        <authorList>
            <person name="Smith C.H."/>
        </authorList>
    </citation>
    <scope>NUCLEOTIDE SEQUENCE</scope>
    <source>
        <strain evidence="1">CHS0354</strain>
    </source>
</reference>
<evidence type="ECO:0000313" key="1">
    <source>
        <dbReference type="EMBL" id="KAK3600864.1"/>
    </source>
</evidence>
<gene>
    <name evidence="1" type="ORF">CHS0354_019212</name>
</gene>
<sequence>MQRLDRWLRTKRRGGVIPTFWKTIKNQLQLNYGLLHTEIPGTNQMAHRCNVSAAMATFIKRNSVDSTT</sequence>
<dbReference type="Proteomes" id="UP001195483">
    <property type="component" value="Unassembled WGS sequence"/>
</dbReference>
<keyword evidence="2" id="KW-1185">Reference proteome</keyword>
<organism evidence="1 2">
    <name type="scientific">Potamilus streckersoni</name>
    <dbReference type="NCBI Taxonomy" id="2493646"/>
    <lineage>
        <taxon>Eukaryota</taxon>
        <taxon>Metazoa</taxon>
        <taxon>Spiralia</taxon>
        <taxon>Lophotrochozoa</taxon>
        <taxon>Mollusca</taxon>
        <taxon>Bivalvia</taxon>
        <taxon>Autobranchia</taxon>
        <taxon>Heteroconchia</taxon>
        <taxon>Palaeoheterodonta</taxon>
        <taxon>Unionida</taxon>
        <taxon>Unionoidea</taxon>
        <taxon>Unionidae</taxon>
        <taxon>Ambleminae</taxon>
        <taxon>Lampsilini</taxon>
        <taxon>Potamilus</taxon>
    </lineage>
</organism>
<reference evidence="1" key="3">
    <citation type="submission" date="2023-05" db="EMBL/GenBank/DDBJ databases">
        <authorList>
            <person name="Smith C.H."/>
        </authorList>
    </citation>
    <scope>NUCLEOTIDE SEQUENCE</scope>
    <source>
        <strain evidence="1">CHS0354</strain>
        <tissue evidence="1">Mantle</tissue>
    </source>
</reference>
<dbReference type="AlphaFoldDB" id="A0AAE0SZC2"/>
<proteinExistence type="predicted"/>
<comment type="caution">
    <text evidence="1">The sequence shown here is derived from an EMBL/GenBank/DDBJ whole genome shotgun (WGS) entry which is preliminary data.</text>
</comment>
<accession>A0AAE0SZC2</accession>
<protein>
    <submittedName>
        <fullName evidence="1">Uncharacterized protein</fullName>
    </submittedName>
</protein>
<name>A0AAE0SZC2_9BIVA</name>
<evidence type="ECO:0000313" key="2">
    <source>
        <dbReference type="Proteomes" id="UP001195483"/>
    </source>
</evidence>